<comment type="caution">
    <text evidence="1">The sequence shown here is derived from an EMBL/GenBank/DDBJ whole genome shotgun (WGS) entry which is preliminary data.</text>
</comment>
<dbReference type="InterPro" id="IPR009057">
    <property type="entry name" value="Homeodomain-like_sf"/>
</dbReference>
<dbReference type="AlphaFoldDB" id="A0A258FPN7"/>
<dbReference type="PANTHER" id="PTHR34849:SF3">
    <property type="entry name" value="SSR2962 PROTEIN"/>
    <property type="match status" value="1"/>
</dbReference>
<dbReference type="Gene3D" id="1.10.10.10">
    <property type="entry name" value="Winged helix-like DNA-binding domain superfamily/Winged helix DNA-binding domain"/>
    <property type="match status" value="1"/>
</dbReference>
<dbReference type="InterPro" id="IPR007367">
    <property type="entry name" value="DUF433"/>
</dbReference>
<dbReference type="PANTHER" id="PTHR34849">
    <property type="entry name" value="SSL5025 PROTEIN"/>
    <property type="match status" value="1"/>
</dbReference>
<evidence type="ECO:0008006" key="3">
    <source>
        <dbReference type="Google" id="ProtNLM"/>
    </source>
</evidence>
<dbReference type="EMBL" id="NCEB01000014">
    <property type="protein sequence ID" value="OYX33722.1"/>
    <property type="molecule type" value="Genomic_DNA"/>
</dbReference>
<organism evidence="1 2">
    <name type="scientific">Brevundimonas subvibrioides</name>
    <dbReference type="NCBI Taxonomy" id="74313"/>
    <lineage>
        <taxon>Bacteria</taxon>
        <taxon>Pseudomonadati</taxon>
        <taxon>Pseudomonadota</taxon>
        <taxon>Alphaproteobacteria</taxon>
        <taxon>Caulobacterales</taxon>
        <taxon>Caulobacteraceae</taxon>
        <taxon>Brevundimonas</taxon>
    </lineage>
</organism>
<reference evidence="1 2" key="1">
    <citation type="submission" date="2017-03" db="EMBL/GenBank/DDBJ databases">
        <title>Lifting the veil on microbial sulfur biogeochemistry in mining wastewaters.</title>
        <authorList>
            <person name="Kantor R.S."/>
            <person name="Colenbrander Nelson T."/>
            <person name="Marshall S."/>
            <person name="Bennett D."/>
            <person name="Apte S."/>
            <person name="Camacho D."/>
            <person name="Thomas B.C."/>
            <person name="Warren L.A."/>
            <person name="Banfield J.F."/>
        </authorList>
    </citation>
    <scope>NUCLEOTIDE SEQUENCE [LARGE SCALE GENOMIC DNA]</scope>
    <source>
        <strain evidence="1">32-69-9</strain>
    </source>
</reference>
<name>A0A258FPN7_9CAUL</name>
<protein>
    <recommendedName>
        <fullName evidence="3">Antitoxin</fullName>
    </recommendedName>
</protein>
<dbReference type="Pfam" id="PF04255">
    <property type="entry name" value="DUF433"/>
    <property type="match status" value="1"/>
</dbReference>
<dbReference type="Proteomes" id="UP000215595">
    <property type="component" value="Unassembled WGS sequence"/>
</dbReference>
<evidence type="ECO:0000313" key="2">
    <source>
        <dbReference type="Proteomes" id="UP000215595"/>
    </source>
</evidence>
<evidence type="ECO:0000313" key="1">
    <source>
        <dbReference type="EMBL" id="OYX33722.1"/>
    </source>
</evidence>
<proteinExistence type="predicted"/>
<gene>
    <name evidence="1" type="ORF">B7Z01_08190</name>
</gene>
<dbReference type="InterPro" id="IPR036388">
    <property type="entry name" value="WH-like_DNA-bd_sf"/>
</dbReference>
<dbReference type="SUPFAM" id="SSF46689">
    <property type="entry name" value="Homeodomain-like"/>
    <property type="match status" value="1"/>
</dbReference>
<accession>A0A258FPN7</accession>
<sequence>MTVRHPRINIDPNIMSGQPVISGTRVPVSILLILVADGVPIPEILENYPSITEDDIRAAFRFSAAMMRRTFDDRAAA</sequence>